<comment type="caution">
    <text evidence="2">The sequence shown here is derived from an EMBL/GenBank/DDBJ whole genome shotgun (WGS) entry which is preliminary data.</text>
</comment>
<dbReference type="Proteomes" id="UP001224644">
    <property type="component" value="Unassembled WGS sequence"/>
</dbReference>
<proteinExistence type="predicted"/>
<protein>
    <submittedName>
        <fullName evidence="2">Uncharacterized protein</fullName>
    </submittedName>
</protein>
<feature type="region of interest" description="Disordered" evidence="1">
    <location>
        <begin position="1"/>
        <end position="21"/>
    </location>
</feature>
<keyword evidence="3" id="KW-1185">Reference proteome</keyword>
<gene>
    <name evidence="2" type="ORF">QWZ12_20520</name>
</gene>
<reference evidence="3" key="1">
    <citation type="journal article" date="2019" name="Int. J. Syst. Evol. Microbiol.">
        <title>The Global Catalogue of Microorganisms (GCM) 10K type strain sequencing project: providing services to taxonomists for standard genome sequencing and annotation.</title>
        <authorList>
            <consortium name="The Broad Institute Genomics Platform"/>
            <consortium name="The Broad Institute Genome Sequencing Center for Infectious Disease"/>
            <person name="Wu L."/>
            <person name="Ma J."/>
        </authorList>
    </citation>
    <scope>NUCLEOTIDE SEQUENCE [LARGE SCALE GENOMIC DNA]</scope>
    <source>
        <strain evidence="3">CECT 7069</strain>
    </source>
</reference>
<evidence type="ECO:0000256" key="1">
    <source>
        <dbReference type="SAM" id="MobiDB-lite"/>
    </source>
</evidence>
<sequence length="106" mass="11493">MPLVISQGLGEPARGVPPPRVDHPMDDPAWLALWRTLWLDLPLAWADTMARSLSWWLPPGSDRGTVRRDLPDRELLGSDLPDASWTSAEVIALGLGCGDVSGDILG</sequence>
<organism evidence="2 3">
    <name type="scientific">Methylobacterium adhaesivum</name>
    <dbReference type="NCBI Taxonomy" id="333297"/>
    <lineage>
        <taxon>Bacteria</taxon>
        <taxon>Pseudomonadati</taxon>
        <taxon>Pseudomonadota</taxon>
        <taxon>Alphaproteobacteria</taxon>
        <taxon>Hyphomicrobiales</taxon>
        <taxon>Methylobacteriaceae</taxon>
        <taxon>Methylobacterium</taxon>
    </lineage>
</organism>
<dbReference type="RefSeq" id="WP_238227359.1">
    <property type="nucleotide sequence ID" value="NZ_BPQD01000027.1"/>
</dbReference>
<accession>A0ABT8BN80</accession>
<evidence type="ECO:0000313" key="3">
    <source>
        <dbReference type="Proteomes" id="UP001224644"/>
    </source>
</evidence>
<name>A0ABT8BN80_9HYPH</name>
<evidence type="ECO:0000313" key="2">
    <source>
        <dbReference type="EMBL" id="MDN3592987.1"/>
    </source>
</evidence>
<dbReference type="EMBL" id="JAUFPX010000020">
    <property type="protein sequence ID" value="MDN3592987.1"/>
    <property type="molecule type" value="Genomic_DNA"/>
</dbReference>